<dbReference type="RefSeq" id="WP_285632520.1">
    <property type="nucleotide sequence ID" value="NZ_BSTJ01000013.1"/>
</dbReference>
<protein>
    <recommendedName>
        <fullName evidence="1">HTH araC/xylS-type domain-containing protein</fullName>
    </recommendedName>
</protein>
<comment type="caution">
    <text evidence="2">The sequence shown here is derived from an EMBL/GenBank/DDBJ whole genome shotgun (WGS) entry which is preliminary data.</text>
</comment>
<organism evidence="2 3">
    <name type="scientific">Actinoallomurus iriomotensis</name>
    <dbReference type="NCBI Taxonomy" id="478107"/>
    <lineage>
        <taxon>Bacteria</taxon>
        <taxon>Bacillati</taxon>
        <taxon>Actinomycetota</taxon>
        <taxon>Actinomycetes</taxon>
        <taxon>Streptosporangiales</taxon>
        <taxon>Thermomonosporaceae</taxon>
        <taxon>Actinoallomurus</taxon>
    </lineage>
</organism>
<evidence type="ECO:0000313" key="2">
    <source>
        <dbReference type="EMBL" id="GLY80071.1"/>
    </source>
</evidence>
<dbReference type="GO" id="GO:0043565">
    <property type="term" value="F:sequence-specific DNA binding"/>
    <property type="evidence" value="ECO:0007669"/>
    <property type="project" value="InterPro"/>
</dbReference>
<dbReference type="Gene3D" id="1.10.10.60">
    <property type="entry name" value="Homeodomain-like"/>
    <property type="match status" value="1"/>
</dbReference>
<name>A0A9W6RQE8_9ACTN</name>
<evidence type="ECO:0000313" key="3">
    <source>
        <dbReference type="Proteomes" id="UP001165135"/>
    </source>
</evidence>
<dbReference type="PROSITE" id="PS01124">
    <property type="entry name" value="HTH_ARAC_FAMILY_2"/>
    <property type="match status" value="1"/>
</dbReference>
<dbReference type="Proteomes" id="UP001165135">
    <property type="component" value="Unassembled WGS sequence"/>
</dbReference>
<proteinExistence type="predicted"/>
<dbReference type="AlphaFoldDB" id="A0A9W6RQE8"/>
<gene>
    <name evidence="2" type="ORF">Airi01_083380</name>
</gene>
<dbReference type="GO" id="GO:0003700">
    <property type="term" value="F:DNA-binding transcription factor activity"/>
    <property type="evidence" value="ECO:0007669"/>
    <property type="project" value="InterPro"/>
</dbReference>
<reference evidence="2" key="1">
    <citation type="submission" date="2023-03" db="EMBL/GenBank/DDBJ databases">
        <title>Actinoallomurus iriomotensis NBRC 103681.</title>
        <authorList>
            <person name="Ichikawa N."/>
            <person name="Sato H."/>
            <person name="Tonouchi N."/>
        </authorList>
    </citation>
    <scope>NUCLEOTIDE SEQUENCE</scope>
    <source>
        <strain evidence="2">NBRC 103681</strain>
    </source>
</reference>
<accession>A0A9W6RQE8</accession>
<sequence length="212" mass="23123">MLTAALAGALDAHESVPTHTRRRALMAQIHAFIQTHLGDVNLPPAAIASAHHISLRYLHKLFQQDGRTVAGWIRERRLEQCRRDLTDPHLAASLMPRRSVPIALTIAFGAALLSGAQADAAPSTSAAVTPTCTYNRVCLWSQPFFQGFKNSQAPADPGNCQNLPITAHSVWNNTPYTQRLHATWLCMRGSVLIAPFQQVTDLGTGRRGLGAY</sequence>
<evidence type="ECO:0000259" key="1">
    <source>
        <dbReference type="PROSITE" id="PS01124"/>
    </source>
</evidence>
<dbReference type="Pfam" id="PF03995">
    <property type="entry name" value="Inhibitor_I36"/>
    <property type="match status" value="1"/>
</dbReference>
<feature type="domain" description="HTH araC/xylS-type" evidence="1">
    <location>
        <begin position="27"/>
        <end position="108"/>
    </location>
</feature>
<dbReference type="EMBL" id="BSTJ01000013">
    <property type="protein sequence ID" value="GLY80071.1"/>
    <property type="molecule type" value="Genomic_DNA"/>
</dbReference>
<dbReference type="InterPro" id="IPR018060">
    <property type="entry name" value="HTH_AraC"/>
</dbReference>